<dbReference type="GO" id="GO:0052717">
    <property type="term" value="F:tRNA-specific adenosine-34 deaminase activity"/>
    <property type="evidence" value="ECO:0007669"/>
    <property type="project" value="UniProtKB-EC"/>
</dbReference>
<reference evidence="1" key="1">
    <citation type="submission" date="2019-08" db="EMBL/GenBank/DDBJ databases">
        <authorList>
            <person name="Kucharzyk K."/>
            <person name="Murdoch R.W."/>
            <person name="Higgins S."/>
            <person name="Loffler F."/>
        </authorList>
    </citation>
    <scope>NUCLEOTIDE SEQUENCE</scope>
</reference>
<dbReference type="AlphaFoldDB" id="A0A645HV59"/>
<dbReference type="Gene3D" id="3.40.140.10">
    <property type="entry name" value="Cytidine Deaminase, domain 2"/>
    <property type="match status" value="1"/>
</dbReference>
<accession>A0A645HV59</accession>
<dbReference type="EMBL" id="VSSQ01099558">
    <property type="protein sequence ID" value="MPN42079.1"/>
    <property type="molecule type" value="Genomic_DNA"/>
</dbReference>
<dbReference type="GO" id="GO:0002100">
    <property type="term" value="P:tRNA wobble adenosine to inosine editing"/>
    <property type="evidence" value="ECO:0007669"/>
    <property type="project" value="InterPro"/>
</dbReference>
<dbReference type="InterPro" id="IPR016193">
    <property type="entry name" value="Cytidine_deaminase-like"/>
</dbReference>
<gene>
    <name evidence="1" type="primary">tadA_85</name>
    <name evidence="1" type="ORF">SDC9_189635</name>
</gene>
<comment type="caution">
    <text evidence="1">The sequence shown here is derived from an EMBL/GenBank/DDBJ whole genome shotgun (WGS) entry which is preliminary data.</text>
</comment>
<protein>
    <submittedName>
        <fullName evidence="1">tRNA-specific adenosine deaminase</fullName>
        <ecNumber evidence="1">3.5.4.33</ecNumber>
    </submittedName>
</protein>
<dbReference type="SUPFAM" id="SSF53927">
    <property type="entry name" value="Cytidine deaminase-like"/>
    <property type="match status" value="1"/>
</dbReference>
<organism evidence="1">
    <name type="scientific">bioreactor metagenome</name>
    <dbReference type="NCBI Taxonomy" id="1076179"/>
    <lineage>
        <taxon>unclassified sequences</taxon>
        <taxon>metagenomes</taxon>
        <taxon>ecological metagenomes</taxon>
    </lineage>
</organism>
<sequence>MCAGAIMNACISEVCYGASDTEWGACGGVLNLFEEAFGYRPRLYGGVLSDACGALLSGFFADLRK</sequence>
<dbReference type="EC" id="3.5.4.33" evidence="1"/>
<keyword evidence="1" id="KW-0378">Hydrolase</keyword>
<name>A0A645HV59_9ZZZZ</name>
<evidence type="ECO:0000313" key="1">
    <source>
        <dbReference type="EMBL" id="MPN42079.1"/>
    </source>
</evidence>
<proteinExistence type="predicted"/>